<accession>A0A645CTV3</accession>
<gene>
    <name evidence="1" type="ORF">SDC9_127388</name>
</gene>
<comment type="caution">
    <text evidence="1">The sequence shown here is derived from an EMBL/GenBank/DDBJ whole genome shotgun (WGS) entry which is preliminary data.</text>
</comment>
<dbReference type="EMBL" id="VSSQ01029982">
    <property type="protein sequence ID" value="MPM80341.1"/>
    <property type="molecule type" value="Genomic_DNA"/>
</dbReference>
<dbReference type="AlphaFoldDB" id="A0A645CTV3"/>
<sequence>MIVPLVSPDGDAVIGRQPLIPTAGDQLLTPPLEKVHEIHIVGAVLLLIRKIHIDTHRCTSYLWRLPIL</sequence>
<reference evidence="1" key="1">
    <citation type="submission" date="2019-08" db="EMBL/GenBank/DDBJ databases">
        <authorList>
            <person name="Kucharzyk K."/>
            <person name="Murdoch R.W."/>
            <person name="Higgins S."/>
            <person name="Loffler F."/>
        </authorList>
    </citation>
    <scope>NUCLEOTIDE SEQUENCE</scope>
</reference>
<proteinExistence type="predicted"/>
<evidence type="ECO:0000313" key="1">
    <source>
        <dbReference type="EMBL" id="MPM80341.1"/>
    </source>
</evidence>
<protein>
    <submittedName>
        <fullName evidence="1">Uncharacterized protein</fullName>
    </submittedName>
</protein>
<name>A0A645CTV3_9ZZZZ</name>
<organism evidence="1">
    <name type="scientific">bioreactor metagenome</name>
    <dbReference type="NCBI Taxonomy" id="1076179"/>
    <lineage>
        <taxon>unclassified sequences</taxon>
        <taxon>metagenomes</taxon>
        <taxon>ecological metagenomes</taxon>
    </lineage>
</organism>